<dbReference type="GO" id="GO:0006065">
    <property type="term" value="P:UDP-glucuronate biosynthetic process"/>
    <property type="evidence" value="ECO:0007669"/>
    <property type="project" value="UniProtKB-UniPathway"/>
</dbReference>
<dbReference type="InterPro" id="IPR014027">
    <property type="entry name" value="UDP-Glc/GDP-Man_DH_C"/>
</dbReference>
<comment type="pathway">
    <text evidence="1">Nucleotide-sugar biosynthesis; UDP-alpha-D-glucuronate biosynthesis; UDP-alpha-D-glucuronate from UDP-alpha-D-glucose: step 1/1.</text>
</comment>
<feature type="binding site" evidence="10">
    <location>
        <position position="35"/>
    </location>
    <ligand>
        <name>NAD(+)</name>
        <dbReference type="ChEBI" id="CHEBI:57540"/>
    </ligand>
</feature>
<dbReference type="UniPathway" id="UPA00038">
    <property type="reaction ID" value="UER00491"/>
</dbReference>
<feature type="domain" description="UDP-glucose/GDP-mannose dehydrogenase C-terminal" evidence="11">
    <location>
        <begin position="315"/>
        <end position="418"/>
    </location>
</feature>
<feature type="binding site" evidence="9">
    <location>
        <position position="322"/>
    </location>
    <ligand>
        <name>substrate</name>
    </ligand>
</feature>
<evidence type="ECO:0000256" key="10">
    <source>
        <dbReference type="PIRSR" id="PIRSR500134-3"/>
    </source>
</evidence>
<dbReference type="Gene3D" id="3.40.50.720">
    <property type="entry name" value="NAD(P)-binding Rossmann-like Domain"/>
    <property type="match status" value="2"/>
</dbReference>
<feature type="binding site" evidence="10">
    <location>
        <position position="329"/>
    </location>
    <ligand>
        <name>NAD(+)</name>
        <dbReference type="ChEBI" id="CHEBI:57540"/>
    </ligand>
</feature>
<feature type="binding site" evidence="10">
    <location>
        <position position="30"/>
    </location>
    <ligand>
        <name>NAD(+)</name>
        <dbReference type="ChEBI" id="CHEBI:57540"/>
    </ligand>
</feature>
<feature type="binding site" evidence="10">
    <location>
        <position position="86"/>
    </location>
    <ligand>
        <name>NAD(+)</name>
        <dbReference type="ChEBI" id="CHEBI:57540"/>
    </ligand>
</feature>
<dbReference type="NCBIfam" id="TIGR03026">
    <property type="entry name" value="NDP-sugDHase"/>
    <property type="match status" value="1"/>
</dbReference>
<dbReference type="InterPro" id="IPR017476">
    <property type="entry name" value="UDP-Glc/GDP-Man"/>
</dbReference>
<evidence type="ECO:0000256" key="3">
    <source>
        <dbReference type="ARBA" id="ARBA00012954"/>
    </source>
</evidence>
<comment type="caution">
    <text evidence="12">The sequence shown here is derived from an EMBL/GenBank/DDBJ whole genome shotgun (WGS) entry which is preliminary data.</text>
</comment>
<reference evidence="13" key="1">
    <citation type="submission" date="2017-09" db="EMBL/GenBank/DDBJ databases">
        <title>Depth-based differentiation of microbial function through sediment-hosted aquifers and enrichment of novel symbionts in the deep terrestrial subsurface.</title>
        <authorList>
            <person name="Probst A.J."/>
            <person name="Ladd B."/>
            <person name="Jarett J.K."/>
            <person name="Geller-Mcgrath D.E."/>
            <person name="Sieber C.M.K."/>
            <person name="Emerson J.B."/>
            <person name="Anantharaman K."/>
            <person name="Thomas B.C."/>
            <person name="Malmstrom R."/>
            <person name="Stieglmeier M."/>
            <person name="Klingl A."/>
            <person name="Woyke T."/>
            <person name="Ryan C.M."/>
            <person name="Banfield J.F."/>
        </authorList>
    </citation>
    <scope>NUCLEOTIDE SEQUENCE [LARGE SCALE GENOMIC DNA]</scope>
</reference>
<feature type="binding site" evidence="9">
    <location>
        <begin position="152"/>
        <end position="155"/>
    </location>
    <ligand>
        <name>substrate</name>
    </ligand>
</feature>
<feature type="binding site" evidence="10">
    <location>
        <position position="155"/>
    </location>
    <ligand>
        <name>NAD(+)</name>
        <dbReference type="ChEBI" id="CHEBI:57540"/>
    </ligand>
</feature>
<feature type="active site" description="Nucleophile" evidence="8">
    <location>
        <position position="261"/>
    </location>
</feature>
<evidence type="ECO:0000256" key="7">
    <source>
        <dbReference type="PIRNR" id="PIRNR000124"/>
    </source>
</evidence>
<dbReference type="EMBL" id="PEYU01000091">
    <property type="protein sequence ID" value="PIS22052.1"/>
    <property type="molecule type" value="Genomic_DNA"/>
</dbReference>
<dbReference type="Pfam" id="PF03720">
    <property type="entry name" value="UDPG_MGDP_dh_C"/>
    <property type="match status" value="1"/>
</dbReference>
<dbReference type="Proteomes" id="UP000231252">
    <property type="component" value="Unassembled WGS sequence"/>
</dbReference>
<evidence type="ECO:0000256" key="8">
    <source>
        <dbReference type="PIRSR" id="PIRSR500134-1"/>
    </source>
</evidence>
<gene>
    <name evidence="12" type="ORF">COT50_04020</name>
</gene>
<dbReference type="InterPro" id="IPR001732">
    <property type="entry name" value="UDP-Glc/GDP-Man_DH_N"/>
</dbReference>
<evidence type="ECO:0000313" key="13">
    <source>
        <dbReference type="Proteomes" id="UP000231252"/>
    </source>
</evidence>
<evidence type="ECO:0000259" key="11">
    <source>
        <dbReference type="SMART" id="SM00984"/>
    </source>
</evidence>
<dbReference type="PANTHER" id="PTHR43750">
    <property type="entry name" value="UDP-GLUCOSE 6-DEHYDROGENASE TUAD"/>
    <property type="match status" value="1"/>
</dbReference>
<feature type="binding site" evidence="9">
    <location>
        <position position="204"/>
    </location>
    <ligand>
        <name>substrate</name>
    </ligand>
</feature>
<dbReference type="PIRSF" id="PIRSF500134">
    <property type="entry name" value="UDPglc_DH_bac"/>
    <property type="match status" value="1"/>
</dbReference>
<dbReference type="InterPro" id="IPR008927">
    <property type="entry name" value="6-PGluconate_DH-like_C_sf"/>
</dbReference>
<dbReference type="InterPro" id="IPR014026">
    <property type="entry name" value="UDP-Glc/GDP-Man_DH_dimer"/>
</dbReference>
<keyword evidence="5 7" id="KW-0520">NAD</keyword>
<dbReference type="InterPro" id="IPR028357">
    <property type="entry name" value="UDPglc_DH_bac"/>
</dbReference>
<dbReference type="SUPFAM" id="SSF52413">
    <property type="entry name" value="UDP-glucose/GDP-mannose dehydrogenase C-terminal domain"/>
    <property type="match status" value="1"/>
</dbReference>
<dbReference type="Pfam" id="PF03721">
    <property type="entry name" value="UDPG_MGDP_dh_N"/>
    <property type="match status" value="1"/>
</dbReference>
<dbReference type="GO" id="GO:0003979">
    <property type="term" value="F:UDP-glucose 6-dehydrogenase activity"/>
    <property type="evidence" value="ECO:0007669"/>
    <property type="project" value="UniProtKB-EC"/>
</dbReference>
<dbReference type="GO" id="GO:0051287">
    <property type="term" value="F:NAD binding"/>
    <property type="evidence" value="ECO:0007669"/>
    <property type="project" value="InterPro"/>
</dbReference>
<name>A0A2H0XAX1_UNCKA</name>
<proteinExistence type="inferred from homology"/>
<dbReference type="GO" id="GO:0000271">
    <property type="term" value="P:polysaccharide biosynthetic process"/>
    <property type="evidence" value="ECO:0007669"/>
    <property type="project" value="InterPro"/>
</dbReference>
<comment type="catalytic activity">
    <reaction evidence="6 7">
        <text>UDP-alpha-D-glucose + 2 NAD(+) + H2O = UDP-alpha-D-glucuronate + 2 NADH + 3 H(+)</text>
        <dbReference type="Rhea" id="RHEA:23596"/>
        <dbReference type="ChEBI" id="CHEBI:15377"/>
        <dbReference type="ChEBI" id="CHEBI:15378"/>
        <dbReference type="ChEBI" id="CHEBI:57540"/>
        <dbReference type="ChEBI" id="CHEBI:57945"/>
        <dbReference type="ChEBI" id="CHEBI:58052"/>
        <dbReference type="ChEBI" id="CHEBI:58885"/>
        <dbReference type="EC" id="1.1.1.22"/>
    </reaction>
</comment>
<accession>A0A2H0XAX1</accession>
<comment type="similarity">
    <text evidence="2 7">Belongs to the UDP-glucose/GDP-mannose dehydrogenase family.</text>
</comment>
<organism evidence="12 13">
    <name type="scientific">candidate division WWE3 bacterium CG08_land_8_20_14_0_20_41_10</name>
    <dbReference type="NCBI Taxonomy" id="1975085"/>
    <lineage>
        <taxon>Bacteria</taxon>
        <taxon>Katanobacteria</taxon>
    </lineage>
</organism>
<evidence type="ECO:0000256" key="9">
    <source>
        <dbReference type="PIRSR" id="PIRSR500134-2"/>
    </source>
</evidence>
<dbReference type="EC" id="1.1.1.22" evidence="3 7"/>
<evidence type="ECO:0000256" key="4">
    <source>
        <dbReference type="ARBA" id="ARBA00023002"/>
    </source>
</evidence>
<keyword evidence="4 7" id="KW-0560">Oxidoreductase</keyword>
<dbReference type="PANTHER" id="PTHR43750:SF3">
    <property type="entry name" value="UDP-GLUCOSE 6-DEHYDROGENASE TUAD"/>
    <property type="match status" value="1"/>
</dbReference>
<protein>
    <recommendedName>
        <fullName evidence="3 7">UDP-glucose 6-dehydrogenase</fullName>
        <ecNumber evidence="3 7">1.1.1.22</ecNumber>
    </recommendedName>
</protein>
<dbReference type="SUPFAM" id="SSF48179">
    <property type="entry name" value="6-phosphogluconate dehydrogenase C-terminal domain-like"/>
    <property type="match status" value="1"/>
</dbReference>
<evidence type="ECO:0000256" key="5">
    <source>
        <dbReference type="ARBA" id="ARBA00023027"/>
    </source>
</evidence>
<dbReference type="InterPro" id="IPR036291">
    <property type="entry name" value="NAD(P)-bd_dom_sf"/>
</dbReference>
<dbReference type="SUPFAM" id="SSF51735">
    <property type="entry name" value="NAD(P)-binding Rossmann-fold domains"/>
    <property type="match status" value="1"/>
</dbReference>
<dbReference type="AlphaFoldDB" id="A0A2H0XAX1"/>
<feature type="binding site" evidence="9">
    <location>
        <begin position="249"/>
        <end position="254"/>
    </location>
    <ligand>
        <name>substrate</name>
    </ligand>
</feature>
<dbReference type="Pfam" id="PF00984">
    <property type="entry name" value="UDPG_MGDP_dh"/>
    <property type="match status" value="1"/>
</dbReference>
<dbReference type="SMART" id="SM00984">
    <property type="entry name" value="UDPG_MGDP_dh_C"/>
    <property type="match status" value="1"/>
</dbReference>
<evidence type="ECO:0000256" key="6">
    <source>
        <dbReference type="ARBA" id="ARBA00047473"/>
    </source>
</evidence>
<evidence type="ECO:0000256" key="1">
    <source>
        <dbReference type="ARBA" id="ARBA00004701"/>
    </source>
</evidence>
<evidence type="ECO:0000256" key="2">
    <source>
        <dbReference type="ARBA" id="ARBA00006601"/>
    </source>
</evidence>
<dbReference type="PIRSF" id="PIRSF000124">
    <property type="entry name" value="UDPglc_GDPman_dh"/>
    <property type="match status" value="1"/>
</dbReference>
<feature type="binding site" evidence="9">
    <location>
        <position position="258"/>
    </location>
    <ligand>
        <name>substrate</name>
    </ligand>
</feature>
<feature type="binding site" evidence="10">
    <location>
        <position position="121"/>
    </location>
    <ligand>
        <name>NAD(+)</name>
        <dbReference type="ChEBI" id="CHEBI:57540"/>
    </ligand>
</feature>
<sequence length="454" mass="49306">MKICVIGTGYVGLVGAAIFADTGNTVIGVDKDQEKIGKILHGEMPIYEPGLNEIVLKNIKEGRLKFSTSTPDGVKESDVIFICVGTPQGDTGAADLTAVMAVAKEIAQNLNGYKVIVTKSTVPVGTNERILHAMEENMPAGTEFDVVSNPEFLREGTAIEDMRNTNRTVVGTKSERALKVMQELYKDFNAPMVACDLRSAEMIKYASNALLATKISFINEIGQLCERAGANVQTVAEGMGLDKRIGQAFLNATGVGYGGSCFPKDVAALYKTSTDQAYDFKLLRSVMEVNELQKYNFMKKITKAMGENLSGCTIGVLGLAFKGDTDDIRESGAIKMIRMLRGQGAKLRVYDPAAVENTKKVLGTDAVYYATDMYNALEGVDALCIFTEWNEFKALDLAKSKKLMKGQLLFDARNLLDQKTVEAAGFIYIAVGKRTNGYTEDGDIVSTTILRNGK</sequence>
<evidence type="ECO:0000313" key="12">
    <source>
        <dbReference type="EMBL" id="PIS22052.1"/>
    </source>
</evidence>
<feature type="binding site" evidence="10">
    <location>
        <position position="264"/>
    </location>
    <ligand>
        <name>NAD(+)</name>
        <dbReference type="ChEBI" id="CHEBI:57540"/>
    </ligand>
</feature>
<dbReference type="Gene3D" id="1.20.5.100">
    <property type="entry name" value="Cytochrome c1, transmembrane anchor, C-terminal"/>
    <property type="match status" value="1"/>
</dbReference>
<dbReference type="InterPro" id="IPR036220">
    <property type="entry name" value="UDP-Glc/GDP-Man_DH_C_sf"/>
</dbReference>